<evidence type="ECO:0000313" key="2">
    <source>
        <dbReference type="EMBL" id="GAA4209166.1"/>
    </source>
</evidence>
<sequence>MSAEVSPPALFPVLDPTDARDAAQLLTERYAVGADLEAWRSQGVTLPLERAVLAVFADPSPSRDALIAVVALVPRGQAAWGLYEHLAMTLAREMSPPVPWERLGPSKQAAKQKFERRERDAPRPDLGQLELERARPPAGQRAWLDEHAAELRHVVSLLQAHRPELLDIDSPTAFAVHDLGRVQYHLGDQEVLAAARRVVTAIQHAVTTRAALPVWDQVRLPEGARTAVDRLAALVATAP</sequence>
<evidence type="ECO:0000313" key="3">
    <source>
        <dbReference type="Proteomes" id="UP001501251"/>
    </source>
</evidence>
<dbReference type="EMBL" id="BAABAQ010000020">
    <property type="protein sequence ID" value="GAA4209166.1"/>
    <property type="molecule type" value="Genomic_DNA"/>
</dbReference>
<evidence type="ECO:0000256" key="1">
    <source>
        <dbReference type="SAM" id="MobiDB-lite"/>
    </source>
</evidence>
<proteinExistence type="predicted"/>
<gene>
    <name evidence="2" type="ORF">GCM10022252_75280</name>
</gene>
<name>A0ABP8BKG0_9ACTN</name>
<accession>A0ABP8BKG0</accession>
<feature type="region of interest" description="Disordered" evidence="1">
    <location>
        <begin position="99"/>
        <end position="132"/>
    </location>
</feature>
<keyword evidence="3" id="KW-1185">Reference proteome</keyword>
<dbReference type="RefSeq" id="WP_344923102.1">
    <property type="nucleotide sequence ID" value="NZ_BAABAQ010000020.1"/>
</dbReference>
<dbReference type="Proteomes" id="UP001501251">
    <property type="component" value="Unassembled WGS sequence"/>
</dbReference>
<reference evidence="3" key="1">
    <citation type="journal article" date="2019" name="Int. J. Syst. Evol. Microbiol.">
        <title>The Global Catalogue of Microorganisms (GCM) 10K type strain sequencing project: providing services to taxonomists for standard genome sequencing and annotation.</title>
        <authorList>
            <consortium name="The Broad Institute Genomics Platform"/>
            <consortium name="The Broad Institute Genome Sequencing Center for Infectious Disease"/>
            <person name="Wu L."/>
            <person name="Ma J."/>
        </authorList>
    </citation>
    <scope>NUCLEOTIDE SEQUENCE [LARGE SCALE GENOMIC DNA]</scope>
    <source>
        <strain evidence="3">JCM 17388</strain>
    </source>
</reference>
<comment type="caution">
    <text evidence="2">The sequence shown here is derived from an EMBL/GenBank/DDBJ whole genome shotgun (WGS) entry which is preliminary data.</text>
</comment>
<feature type="compositionally biased region" description="Basic and acidic residues" evidence="1">
    <location>
        <begin position="112"/>
        <end position="123"/>
    </location>
</feature>
<protein>
    <submittedName>
        <fullName evidence="2">Uncharacterized protein</fullName>
    </submittedName>
</protein>
<organism evidence="2 3">
    <name type="scientific">Streptosporangium oxazolinicum</name>
    <dbReference type="NCBI Taxonomy" id="909287"/>
    <lineage>
        <taxon>Bacteria</taxon>
        <taxon>Bacillati</taxon>
        <taxon>Actinomycetota</taxon>
        <taxon>Actinomycetes</taxon>
        <taxon>Streptosporangiales</taxon>
        <taxon>Streptosporangiaceae</taxon>
        <taxon>Streptosporangium</taxon>
    </lineage>
</organism>